<dbReference type="Gene3D" id="2.60.40.1890">
    <property type="entry name" value="PCu(A)C copper chaperone"/>
    <property type="match status" value="1"/>
</dbReference>
<feature type="chain" id="PRO_5016935276" evidence="1">
    <location>
        <begin position="22"/>
        <end position="162"/>
    </location>
</feature>
<accession>A0A371X469</accession>
<name>A0A371X469_9HYPH</name>
<feature type="signal peptide" evidence="1">
    <location>
        <begin position="1"/>
        <end position="21"/>
    </location>
</feature>
<dbReference type="Pfam" id="PF04314">
    <property type="entry name" value="PCuAC"/>
    <property type="match status" value="1"/>
</dbReference>
<dbReference type="AlphaFoldDB" id="A0A371X469"/>
<dbReference type="PANTHER" id="PTHR36302:SF1">
    <property type="entry name" value="COPPER CHAPERONE PCU(A)C"/>
    <property type="match status" value="1"/>
</dbReference>
<dbReference type="SUPFAM" id="SSF110087">
    <property type="entry name" value="DR1885-like metal-binding protein"/>
    <property type="match status" value="1"/>
</dbReference>
<dbReference type="PANTHER" id="PTHR36302">
    <property type="entry name" value="BLR7088 PROTEIN"/>
    <property type="match status" value="1"/>
</dbReference>
<evidence type="ECO:0000313" key="3">
    <source>
        <dbReference type="Proteomes" id="UP000262379"/>
    </source>
</evidence>
<dbReference type="Proteomes" id="UP000262379">
    <property type="component" value="Unassembled WGS sequence"/>
</dbReference>
<gene>
    <name evidence="2" type="ORF">DY251_20570</name>
</gene>
<reference evidence="3" key="1">
    <citation type="submission" date="2018-08" db="EMBL/GenBank/DDBJ databases">
        <authorList>
            <person name="Im W.T."/>
        </authorList>
    </citation>
    <scope>NUCLEOTIDE SEQUENCE [LARGE SCALE GENOMIC DNA]</scope>
    <source>
        <strain evidence="3">LA-28</strain>
    </source>
</reference>
<comment type="caution">
    <text evidence="2">The sequence shown here is derived from an EMBL/GenBank/DDBJ whole genome shotgun (WGS) entry which is preliminary data.</text>
</comment>
<sequence length="162" mass="17304">MFKKTTAVLVAYVTLVGPASAHDFKVGVIEINHPWSRPTPPFAPVAGGYMTLKNSGPDSDRLVQVTSPIAARAEIHRSAVEDGVASMRPVDGLALEPGVTVDFEAEKLHIMFIGPKQQLQDGDKFPATLVFEKAGTVDVEFVVQRKASEPAAEDHSGHGSSN</sequence>
<dbReference type="RefSeq" id="WP_116625783.1">
    <property type="nucleotide sequence ID" value="NZ_QURN01000026.1"/>
</dbReference>
<evidence type="ECO:0000256" key="1">
    <source>
        <dbReference type="SAM" id="SignalP"/>
    </source>
</evidence>
<dbReference type="InterPro" id="IPR007410">
    <property type="entry name" value="LpqE-like"/>
</dbReference>
<dbReference type="InterPro" id="IPR036182">
    <property type="entry name" value="PCuAC_sf"/>
</dbReference>
<evidence type="ECO:0000313" key="2">
    <source>
        <dbReference type="EMBL" id="RFC63814.1"/>
    </source>
</evidence>
<protein>
    <submittedName>
        <fullName evidence="2">Copper chaperone PCu(A)C</fullName>
    </submittedName>
</protein>
<dbReference type="InterPro" id="IPR058248">
    <property type="entry name" value="Lxx211020-like"/>
</dbReference>
<proteinExistence type="predicted"/>
<keyword evidence="3" id="KW-1185">Reference proteome</keyword>
<organism evidence="2 3">
    <name type="scientific">Mesorhizobium denitrificans</name>
    <dbReference type="NCBI Taxonomy" id="2294114"/>
    <lineage>
        <taxon>Bacteria</taxon>
        <taxon>Pseudomonadati</taxon>
        <taxon>Pseudomonadota</taxon>
        <taxon>Alphaproteobacteria</taxon>
        <taxon>Hyphomicrobiales</taxon>
        <taxon>Phyllobacteriaceae</taxon>
        <taxon>Mesorhizobium</taxon>
    </lineage>
</organism>
<dbReference type="EMBL" id="QURN01000026">
    <property type="protein sequence ID" value="RFC63814.1"/>
    <property type="molecule type" value="Genomic_DNA"/>
</dbReference>
<keyword evidence="1" id="KW-0732">Signal</keyword>